<reference evidence="2" key="2">
    <citation type="journal article" date="2021" name="Genome Biol. Evol.">
        <title>Developing a high-quality reference genome for a parasitic bivalve with doubly uniparental inheritance (Bivalvia: Unionida).</title>
        <authorList>
            <person name="Smith C.H."/>
        </authorList>
    </citation>
    <scope>NUCLEOTIDE SEQUENCE</scope>
    <source>
        <strain evidence="2">CHS0354</strain>
        <tissue evidence="2">Mantle</tissue>
    </source>
</reference>
<name>A0AAE0T6Q7_9BIVA</name>
<accession>A0AAE0T6Q7</accession>
<dbReference type="InterPro" id="IPR000843">
    <property type="entry name" value="HTH_LacI"/>
</dbReference>
<sequence>MNRNCKIKRIRNTAPEFCGAGLLCLSSGVVITVGNGALTERSIGELYSRKLQHGFIKINKNTAQFSILVWTNWHDSNTERCSNPLGYSIKTASRVINGEERVRPDTKRKVLQAIRDCGYIRSQAARVNAERSVRHIWVYYG</sequence>
<dbReference type="Pfam" id="PF00356">
    <property type="entry name" value="LacI"/>
    <property type="match status" value="1"/>
</dbReference>
<evidence type="ECO:0000313" key="3">
    <source>
        <dbReference type="Proteomes" id="UP001195483"/>
    </source>
</evidence>
<dbReference type="EMBL" id="JAEAOA010000186">
    <property type="protein sequence ID" value="KAK3604285.1"/>
    <property type="molecule type" value="Genomic_DNA"/>
</dbReference>
<proteinExistence type="predicted"/>
<dbReference type="Gene3D" id="1.10.260.40">
    <property type="entry name" value="lambda repressor-like DNA-binding domains"/>
    <property type="match status" value="1"/>
</dbReference>
<keyword evidence="3" id="KW-1185">Reference proteome</keyword>
<dbReference type="AlphaFoldDB" id="A0AAE0T6Q7"/>
<evidence type="ECO:0000313" key="2">
    <source>
        <dbReference type="EMBL" id="KAK3604285.1"/>
    </source>
</evidence>
<reference evidence="2" key="3">
    <citation type="submission" date="2023-05" db="EMBL/GenBank/DDBJ databases">
        <authorList>
            <person name="Smith C.H."/>
        </authorList>
    </citation>
    <scope>NUCLEOTIDE SEQUENCE</scope>
    <source>
        <strain evidence="2">CHS0354</strain>
        <tissue evidence="2">Mantle</tissue>
    </source>
</reference>
<dbReference type="InterPro" id="IPR010982">
    <property type="entry name" value="Lambda_DNA-bd_dom_sf"/>
</dbReference>
<gene>
    <name evidence="2" type="ORF">CHS0354_002093</name>
</gene>
<dbReference type="Proteomes" id="UP001195483">
    <property type="component" value="Unassembled WGS sequence"/>
</dbReference>
<feature type="domain" description="HTH lacI-type" evidence="1">
    <location>
        <begin position="86"/>
        <end position="130"/>
    </location>
</feature>
<dbReference type="PROSITE" id="PS50932">
    <property type="entry name" value="HTH_LACI_2"/>
    <property type="match status" value="1"/>
</dbReference>
<comment type="caution">
    <text evidence="2">The sequence shown here is derived from an EMBL/GenBank/DDBJ whole genome shotgun (WGS) entry which is preliminary data.</text>
</comment>
<evidence type="ECO:0000259" key="1">
    <source>
        <dbReference type="PROSITE" id="PS50932"/>
    </source>
</evidence>
<dbReference type="GO" id="GO:0006355">
    <property type="term" value="P:regulation of DNA-templated transcription"/>
    <property type="evidence" value="ECO:0007669"/>
    <property type="project" value="InterPro"/>
</dbReference>
<dbReference type="CDD" id="cd01392">
    <property type="entry name" value="HTH_LacI"/>
    <property type="match status" value="1"/>
</dbReference>
<organism evidence="2 3">
    <name type="scientific">Potamilus streckersoni</name>
    <dbReference type="NCBI Taxonomy" id="2493646"/>
    <lineage>
        <taxon>Eukaryota</taxon>
        <taxon>Metazoa</taxon>
        <taxon>Spiralia</taxon>
        <taxon>Lophotrochozoa</taxon>
        <taxon>Mollusca</taxon>
        <taxon>Bivalvia</taxon>
        <taxon>Autobranchia</taxon>
        <taxon>Heteroconchia</taxon>
        <taxon>Palaeoheterodonta</taxon>
        <taxon>Unionida</taxon>
        <taxon>Unionoidea</taxon>
        <taxon>Unionidae</taxon>
        <taxon>Ambleminae</taxon>
        <taxon>Lampsilini</taxon>
        <taxon>Potamilus</taxon>
    </lineage>
</organism>
<reference evidence="2" key="1">
    <citation type="journal article" date="2021" name="Genome Biol. Evol.">
        <title>A High-Quality Reference Genome for a Parasitic Bivalve with Doubly Uniparental Inheritance (Bivalvia: Unionida).</title>
        <authorList>
            <person name="Smith C.H."/>
        </authorList>
    </citation>
    <scope>NUCLEOTIDE SEQUENCE</scope>
    <source>
        <strain evidence="2">CHS0354</strain>
    </source>
</reference>
<dbReference type="GO" id="GO:0003677">
    <property type="term" value="F:DNA binding"/>
    <property type="evidence" value="ECO:0007669"/>
    <property type="project" value="InterPro"/>
</dbReference>
<dbReference type="SMART" id="SM00354">
    <property type="entry name" value="HTH_LACI"/>
    <property type="match status" value="1"/>
</dbReference>
<protein>
    <recommendedName>
        <fullName evidence="1">HTH lacI-type domain-containing protein</fullName>
    </recommendedName>
</protein>
<dbReference type="SUPFAM" id="SSF47413">
    <property type="entry name" value="lambda repressor-like DNA-binding domains"/>
    <property type="match status" value="1"/>
</dbReference>